<accession>A0A2K0UCI8</accession>
<gene>
    <name evidence="1" type="ORF">THARTR1_04313</name>
</gene>
<organism evidence="1 2">
    <name type="scientific">Trichoderma harzianum</name>
    <name type="common">Hypocrea lixii</name>
    <dbReference type="NCBI Taxonomy" id="5544"/>
    <lineage>
        <taxon>Eukaryota</taxon>
        <taxon>Fungi</taxon>
        <taxon>Dikarya</taxon>
        <taxon>Ascomycota</taxon>
        <taxon>Pezizomycotina</taxon>
        <taxon>Sordariomycetes</taxon>
        <taxon>Hypocreomycetidae</taxon>
        <taxon>Hypocreales</taxon>
        <taxon>Hypocreaceae</taxon>
        <taxon>Trichoderma</taxon>
    </lineage>
</organism>
<evidence type="ECO:0000313" key="1">
    <source>
        <dbReference type="EMBL" id="PNP55483.1"/>
    </source>
</evidence>
<dbReference type="EMBL" id="MTYI01000053">
    <property type="protein sequence ID" value="PNP55483.1"/>
    <property type="molecule type" value="Genomic_DNA"/>
</dbReference>
<proteinExistence type="predicted"/>
<sequence length="212" mass="23926">MKIFKNLVGKFHDKPGSLRGRAVAGSSSDVSALDHEKISPAKIQRGNAAAHCGRHEDRTLPPAIVSRRLVGQEEISERNCPSFIATVTQPHVVEAPTTPPESIWNSAYDKLGAEELKLVEEYELILSYHHNSKTVSWTALTSISTPTGLSDNFFDVTGEKNMMEKENTQMRRVQMYQLVNNGSFKRNYVRQMSKTAYRKPLFLEPWFSSRSI</sequence>
<dbReference type="Proteomes" id="UP000236290">
    <property type="component" value="Unassembled WGS sequence"/>
</dbReference>
<comment type="caution">
    <text evidence="1">The sequence shown here is derived from an EMBL/GenBank/DDBJ whole genome shotgun (WGS) entry which is preliminary data.</text>
</comment>
<protein>
    <submittedName>
        <fullName evidence="1">Uncharacterized protein</fullName>
    </submittedName>
</protein>
<name>A0A2K0UCI8_TRIHA</name>
<evidence type="ECO:0000313" key="2">
    <source>
        <dbReference type="Proteomes" id="UP000236290"/>
    </source>
</evidence>
<dbReference type="AlphaFoldDB" id="A0A2K0UCI8"/>
<reference evidence="1 2" key="1">
    <citation type="submission" date="2017-02" db="EMBL/GenBank/DDBJ databases">
        <title>Genomes of Trichoderma spp. with biocontrol activity.</title>
        <authorList>
            <person name="Gardiner D."/>
            <person name="Kazan K."/>
            <person name="Vos C."/>
            <person name="Harvey P."/>
        </authorList>
    </citation>
    <scope>NUCLEOTIDE SEQUENCE [LARGE SCALE GENOMIC DNA]</scope>
    <source>
        <strain evidence="1 2">Tr1</strain>
    </source>
</reference>